<evidence type="ECO:0000256" key="1">
    <source>
        <dbReference type="ARBA" id="ARBA00010105"/>
    </source>
</evidence>
<protein>
    <recommendedName>
        <fullName evidence="4">Metal-dependent protein hydrolase</fullName>
    </recommendedName>
</protein>
<organism evidence="3">
    <name type="scientific">Brassica campestris</name>
    <name type="common">Field mustard</name>
    <dbReference type="NCBI Taxonomy" id="3711"/>
    <lineage>
        <taxon>Eukaryota</taxon>
        <taxon>Viridiplantae</taxon>
        <taxon>Streptophyta</taxon>
        <taxon>Embryophyta</taxon>
        <taxon>Tracheophyta</taxon>
        <taxon>Spermatophyta</taxon>
        <taxon>Magnoliopsida</taxon>
        <taxon>eudicotyledons</taxon>
        <taxon>Gunneridae</taxon>
        <taxon>Pentapetalae</taxon>
        <taxon>rosids</taxon>
        <taxon>malvids</taxon>
        <taxon>Brassicales</taxon>
        <taxon>Brassicaceae</taxon>
        <taxon>Brassiceae</taxon>
        <taxon>Brassica</taxon>
    </lineage>
</organism>
<comment type="similarity">
    <text evidence="1">Belongs to the MYG1 family.</text>
</comment>
<dbReference type="PANTHER" id="PTHR11215">
    <property type="entry name" value="METAL DEPENDENT HYDROLASE - RELATED"/>
    <property type="match status" value="1"/>
</dbReference>
<keyword evidence="2" id="KW-0472">Membrane</keyword>
<proteinExistence type="inferred from homology"/>
<dbReference type="PANTHER" id="PTHR11215:SF1">
    <property type="entry name" value="MYG1 EXONUCLEASE"/>
    <property type="match status" value="1"/>
</dbReference>
<reference evidence="3" key="1">
    <citation type="submission" date="2018-11" db="EMBL/GenBank/DDBJ databases">
        <authorList>
            <consortium name="Genoscope - CEA"/>
            <person name="William W."/>
        </authorList>
    </citation>
    <scope>NUCLEOTIDE SEQUENCE</scope>
</reference>
<evidence type="ECO:0008006" key="4">
    <source>
        <dbReference type="Google" id="ProtNLM"/>
    </source>
</evidence>
<dbReference type="AlphaFoldDB" id="A0A3P6B790"/>
<evidence type="ECO:0000313" key="3">
    <source>
        <dbReference type="EMBL" id="VDC98967.1"/>
    </source>
</evidence>
<keyword evidence="2" id="KW-1133">Transmembrane helix</keyword>
<name>A0A3P6B790_BRACM</name>
<dbReference type="Pfam" id="PF03690">
    <property type="entry name" value="MYG1_exonuc"/>
    <property type="match status" value="1"/>
</dbReference>
<sequence length="571" mass="64443">MASPSTKWLSFHGSLYAKPRLLSPSLPLAYYPLQNPNNKLSSEAKAKRLICRAEFSQDAPLASAIGACILSSFVFPVAKRVEEEEEEKTAIVSTDMRIAAMGIISFIPYFNWLSWVFAWLDTGKTRYAVYALVYLLPYLSSNLSISPEESWLPITSIVLGIIHVQLEASIANGDVQTLAFFKDASQNFSSKKKLHFDSKRENRELNPRITASQWHVHRNKAAMAPPAVVRVYSTTTPPPPASPSEVSVKKVGTHNGSFHCDEALGCFMIRLSHKFSGADIVRTRDPKILGELDAVLDVGGVYDPDRDRYDHHQKGFEEVFGHGFNTKLSSAGLVYKHFGKEIIAKELNVDQDHPDVLRLFLAVYKSFMEAIDAVDNGINRYDTDQPPRYVNNTHLSSRVGRLNLDWVDPDQSQEKENEAFQLAMALAGKEFLQSLRFHARSWLPARSIVMQCLEERFKTDPSGEIMELKNFCPWKLHLFELEQEMKIEPLIKYVIYQDERGKQWRVQAVAVAPDRFENRKALPEQWRGLRDEELSKAAEIPGCVFVHMSGFIGGNLSCEGALSMARTALTL</sequence>
<feature type="transmembrane region" description="Helical" evidence="2">
    <location>
        <begin position="98"/>
        <end position="120"/>
    </location>
</feature>
<accession>A0A3P6B790</accession>
<gene>
    <name evidence="3" type="ORF">BRAA07T29790Z</name>
</gene>
<evidence type="ECO:0000256" key="2">
    <source>
        <dbReference type="SAM" id="Phobius"/>
    </source>
</evidence>
<dbReference type="EMBL" id="LR031574">
    <property type="protein sequence ID" value="VDC98967.1"/>
    <property type="molecule type" value="Genomic_DNA"/>
</dbReference>
<dbReference type="InterPro" id="IPR003226">
    <property type="entry name" value="MYG1_exonuclease"/>
</dbReference>
<keyword evidence="2" id="KW-0812">Transmembrane</keyword>